<evidence type="ECO:0000256" key="3">
    <source>
        <dbReference type="ARBA" id="ARBA00023002"/>
    </source>
</evidence>
<keyword evidence="3" id="KW-0560">Oxidoreductase</keyword>
<dbReference type="GO" id="GO:0018580">
    <property type="term" value="F:nitronate monooxygenase activity"/>
    <property type="evidence" value="ECO:0007669"/>
    <property type="project" value="InterPro"/>
</dbReference>
<dbReference type="PANTHER" id="PTHR32332:SF31">
    <property type="entry name" value="2-NITROPROPANE DIOXYGENASE FAMILY, PUTATIVE (AFU_ORTHOLOGUE AFUA_2G09850)-RELATED"/>
    <property type="match status" value="1"/>
</dbReference>
<evidence type="ECO:0008006" key="5">
    <source>
        <dbReference type="Google" id="ProtNLM"/>
    </source>
</evidence>
<reference evidence="4" key="1">
    <citation type="submission" date="2021-01" db="EMBL/GenBank/DDBJ databases">
        <authorList>
            <person name="Corre E."/>
            <person name="Pelletier E."/>
            <person name="Niang G."/>
            <person name="Scheremetjew M."/>
            <person name="Finn R."/>
            <person name="Kale V."/>
            <person name="Holt S."/>
            <person name="Cochrane G."/>
            <person name="Meng A."/>
            <person name="Brown T."/>
            <person name="Cohen L."/>
        </authorList>
    </citation>
    <scope>NUCLEOTIDE SEQUENCE</scope>
    <source>
        <strain evidence="4">RCC927</strain>
    </source>
</reference>
<dbReference type="PANTHER" id="PTHR32332">
    <property type="entry name" value="2-NITROPROPANE DIOXYGENASE"/>
    <property type="match status" value="1"/>
</dbReference>
<dbReference type="Pfam" id="PF03060">
    <property type="entry name" value="NMO"/>
    <property type="match status" value="1"/>
</dbReference>
<dbReference type="InterPro" id="IPR013785">
    <property type="entry name" value="Aldolase_TIM"/>
</dbReference>
<sequence length="362" mass="37643">MAPSQVLKTPATELFGIKHPVLLAGMNVAAGPRLAAAVTNAGGMGVIGGVGYTPEQLQQNIDDLVSQLDDKNAPYGVDLLLPKVGSGARATNYDYTKGQLGELIDVIIKNKAKLFVCAVGVPPREVVDKMHAAGIPVMNMVGAVKHVKYALDVGCDIICAQGGEGGGHTGAVPTSVLIPKVIDACRGRSSPLTGGPVQVIAAGGIFDSRGLAMSLAAGASAVWVGTRFVAAEEAGAPPRHKKGVVAAGYDDTHRTLIYTGRPLRIIKNDYSKDWETNRSKECAEVCAKGKLPFEYDVEKREKDGKPFVGVEYIKAMPLLCGAVAGAIDEGLPAKAIVDEMVSGAAKLLASSASFVVAPQARM</sequence>
<proteinExistence type="predicted"/>
<dbReference type="Gene3D" id="3.20.20.70">
    <property type="entry name" value="Aldolase class I"/>
    <property type="match status" value="1"/>
</dbReference>
<keyword evidence="2" id="KW-0288">FMN</keyword>
<evidence type="ECO:0000256" key="1">
    <source>
        <dbReference type="ARBA" id="ARBA00022630"/>
    </source>
</evidence>
<dbReference type="SUPFAM" id="SSF51412">
    <property type="entry name" value="Inosine monophosphate dehydrogenase (IMPDH)"/>
    <property type="match status" value="1"/>
</dbReference>
<evidence type="ECO:0000256" key="2">
    <source>
        <dbReference type="ARBA" id="ARBA00022643"/>
    </source>
</evidence>
<dbReference type="EMBL" id="HBHY01010180">
    <property type="protein sequence ID" value="CAE0137770.1"/>
    <property type="molecule type" value="Transcribed_RNA"/>
</dbReference>
<organism evidence="4">
    <name type="scientific">Prasinoderma singulare</name>
    <dbReference type="NCBI Taxonomy" id="676789"/>
    <lineage>
        <taxon>Eukaryota</taxon>
        <taxon>Viridiplantae</taxon>
        <taxon>Prasinodermophyta</taxon>
        <taxon>Prasinodermophyceae</taxon>
        <taxon>Prasinodermales</taxon>
        <taxon>Prasinodermaceae</taxon>
        <taxon>Prasinoderma</taxon>
    </lineage>
</organism>
<evidence type="ECO:0000313" key="4">
    <source>
        <dbReference type="EMBL" id="CAE0137770.1"/>
    </source>
</evidence>
<dbReference type="AlphaFoldDB" id="A0A7S3BKV2"/>
<keyword evidence="1" id="KW-0285">Flavoprotein</keyword>
<dbReference type="InterPro" id="IPR004136">
    <property type="entry name" value="NMO"/>
</dbReference>
<name>A0A7S3BKV2_9VIRI</name>
<accession>A0A7S3BKV2</accession>
<dbReference type="CDD" id="cd04730">
    <property type="entry name" value="NPD_like"/>
    <property type="match status" value="1"/>
</dbReference>
<gene>
    <name evidence="4" type="ORF">PSIN1315_LOCUS6573</name>
</gene>
<protein>
    <recommendedName>
        <fullName evidence="5">Nitronate monooxygenase domain-containing protein</fullName>
    </recommendedName>
</protein>